<evidence type="ECO:0000259" key="4">
    <source>
        <dbReference type="PROSITE" id="PS51118"/>
    </source>
</evidence>
<feature type="domain" description="HTH hxlR-type" evidence="4">
    <location>
        <begin position="19"/>
        <end position="118"/>
    </location>
</feature>
<dbReference type="Gene3D" id="1.10.10.10">
    <property type="entry name" value="Winged helix-like DNA-binding domain superfamily/Winged helix DNA-binding domain"/>
    <property type="match status" value="1"/>
</dbReference>
<accession>A0A3M8B2N9</accession>
<dbReference type="OrthoDB" id="9791143at2"/>
<evidence type="ECO:0000313" key="5">
    <source>
        <dbReference type="EMBL" id="GED28776.1"/>
    </source>
</evidence>
<evidence type="ECO:0000313" key="6">
    <source>
        <dbReference type="EMBL" id="RNB57562.1"/>
    </source>
</evidence>
<dbReference type="Proteomes" id="UP000317180">
    <property type="component" value="Unassembled WGS sequence"/>
</dbReference>
<dbReference type="EMBL" id="BJOD01000106">
    <property type="protein sequence ID" value="GED28776.1"/>
    <property type="molecule type" value="Genomic_DNA"/>
</dbReference>
<comment type="caution">
    <text evidence="6">The sequence shown here is derived from an EMBL/GenBank/DDBJ whole genome shotgun (WGS) entry which is preliminary data.</text>
</comment>
<dbReference type="GO" id="GO:0003677">
    <property type="term" value="F:DNA binding"/>
    <property type="evidence" value="ECO:0007669"/>
    <property type="project" value="UniProtKB-KW"/>
</dbReference>
<keyword evidence="8" id="KW-1185">Reference proteome</keyword>
<dbReference type="Pfam" id="PF01638">
    <property type="entry name" value="HxlR"/>
    <property type="match status" value="1"/>
</dbReference>
<keyword evidence="3" id="KW-0804">Transcription</keyword>
<dbReference type="AlphaFoldDB" id="A0A3M8B2N9"/>
<dbReference type="PANTHER" id="PTHR33204">
    <property type="entry name" value="TRANSCRIPTIONAL REGULATOR, MARR FAMILY"/>
    <property type="match status" value="1"/>
</dbReference>
<name>A0A3M8B2N9_9BACL</name>
<dbReference type="Proteomes" id="UP000276178">
    <property type="component" value="Unassembled WGS sequence"/>
</dbReference>
<protein>
    <submittedName>
        <fullName evidence="6">Transcriptional regulator</fullName>
    </submittedName>
</protein>
<evidence type="ECO:0000313" key="8">
    <source>
        <dbReference type="Proteomes" id="UP000317180"/>
    </source>
</evidence>
<dbReference type="EMBL" id="RHHN01000023">
    <property type="protein sequence ID" value="RNB57562.1"/>
    <property type="molecule type" value="Genomic_DNA"/>
</dbReference>
<reference evidence="6 7" key="1">
    <citation type="submission" date="2018-10" db="EMBL/GenBank/DDBJ databases">
        <title>Phylogenomics of Brevibacillus.</title>
        <authorList>
            <person name="Dunlap C."/>
        </authorList>
    </citation>
    <scope>NUCLEOTIDE SEQUENCE [LARGE SCALE GENOMIC DNA]</scope>
    <source>
        <strain evidence="6 7">NRRL NRS 1219</strain>
    </source>
</reference>
<sequence length="142" mass="16438">MSDLRKETMEKIRNGDFTCSKELTLSMFSGKWKVVILWHLGVEGPHRFSELQRLFPKITHKMLTNQLKELIEDGIVHREVYPEVPPRVEYSMTELGMTLLPIIELMYEWGEKRMEQLRLAMGEPQASSASCDCPKAPENNEG</sequence>
<evidence type="ECO:0000313" key="7">
    <source>
        <dbReference type="Proteomes" id="UP000276178"/>
    </source>
</evidence>
<evidence type="ECO:0000256" key="3">
    <source>
        <dbReference type="ARBA" id="ARBA00023163"/>
    </source>
</evidence>
<dbReference type="SUPFAM" id="SSF46785">
    <property type="entry name" value="Winged helix' DNA-binding domain"/>
    <property type="match status" value="1"/>
</dbReference>
<evidence type="ECO:0000256" key="1">
    <source>
        <dbReference type="ARBA" id="ARBA00023015"/>
    </source>
</evidence>
<keyword evidence="1" id="KW-0805">Transcription regulation</keyword>
<dbReference type="GeneID" id="82813397"/>
<proteinExistence type="predicted"/>
<dbReference type="InterPro" id="IPR002577">
    <property type="entry name" value="HTH_HxlR"/>
</dbReference>
<dbReference type="PANTHER" id="PTHR33204:SF38">
    <property type="entry name" value="HTH-TYPE TRANSCRIPTIONAL ACTIVATOR HXLR"/>
    <property type="match status" value="1"/>
</dbReference>
<dbReference type="RefSeq" id="WP_005829938.1">
    <property type="nucleotide sequence ID" value="NZ_BJOD01000106.1"/>
</dbReference>
<evidence type="ECO:0000256" key="2">
    <source>
        <dbReference type="ARBA" id="ARBA00023125"/>
    </source>
</evidence>
<dbReference type="PROSITE" id="PS51118">
    <property type="entry name" value="HTH_HXLR"/>
    <property type="match status" value="1"/>
</dbReference>
<dbReference type="InterPro" id="IPR036390">
    <property type="entry name" value="WH_DNA-bd_sf"/>
</dbReference>
<reference evidence="5 8" key="2">
    <citation type="submission" date="2019-06" db="EMBL/GenBank/DDBJ databases">
        <title>Whole genome shotgun sequence of Brevibacillus agri NBRC 15538.</title>
        <authorList>
            <person name="Hosoyama A."/>
            <person name="Uohara A."/>
            <person name="Ohji S."/>
            <person name="Ichikawa N."/>
        </authorList>
    </citation>
    <scope>NUCLEOTIDE SEQUENCE [LARGE SCALE GENOMIC DNA]</scope>
    <source>
        <strain evidence="5 8">NBRC 15538</strain>
    </source>
</reference>
<organism evidence="6 7">
    <name type="scientific">Brevibacillus agri</name>
    <dbReference type="NCBI Taxonomy" id="51101"/>
    <lineage>
        <taxon>Bacteria</taxon>
        <taxon>Bacillati</taxon>
        <taxon>Bacillota</taxon>
        <taxon>Bacilli</taxon>
        <taxon>Bacillales</taxon>
        <taxon>Paenibacillaceae</taxon>
        <taxon>Brevibacillus</taxon>
    </lineage>
</organism>
<dbReference type="InterPro" id="IPR036388">
    <property type="entry name" value="WH-like_DNA-bd_sf"/>
</dbReference>
<keyword evidence="2" id="KW-0238">DNA-binding</keyword>
<gene>
    <name evidence="5" type="ORF">BAG01nite_48780</name>
    <name evidence="6" type="ORF">EB820_07345</name>
</gene>